<feature type="chain" id="PRO_5016351512" evidence="9">
    <location>
        <begin position="23"/>
        <end position="483"/>
    </location>
</feature>
<feature type="signal peptide" evidence="9">
    <location>
        <begin position="1"/>
        <end position="22"/>
    </location>
</feature>
<gene>
    <name evidence="11" type="ORF">DDZ13_04430</name>
</gene>
<feature type="domain" description="PDZ" evidence="10">
    <location>
        <begin position="295"/>
        <end position="344"/>
    </location>
</feature>
<accession>A0A317ZLV6</accession>
<dbReference type="InterPro" id="IPR001940">
    <property type="entry name" value="Peptidase_S1C"/>
</dbReference>
<dbReference type="GO" id="GO:0004252">
    <property type="term" value="F:serine-type endopeptidase activity"/>
    <property type="evidence" value="ECO:0007669"/>
    <property type="project" value="InterPro"/>
</dbReference>
<protein>
    <submittedName>
        <fullName evidence="11">Protease Do</fullName>
    </submittedName>
</protein>
<evidence type="ECO:0000313" key="11">
    <source>
        <dbReference type="EMBL" id="PXA05213.1"/>
    </source>
</evidence>
<dbReference type="PROSITE" id="PS50106">
    <property type="entry name" value="PDZ"/>
    <property type="match status" value="1"/>
</dbReference>
<evidence type="ECO:0000256" key="5">
    <source>
        <dbReference type="ARBA" id="ARBA00022801"/>
    </source>
</evidence>
<dbReference type="InterPro" id="IPR036034">
    <property type="entry name" value="PDZ_sf"/>
</dbReference>
<evidence type="ECO:0000256" key="7">
    <source>
        <dbReference type="PIRSR" id="PIRSR611782-1"/>
    </source>
</evidence>
<dbReference type="RefSeq" id="WP_110130214.1">
    <property type="nucleotide sequence ID" value="NZ_QHJQ01000002.1"/>
</dbReference>
<keyword evidence="6" id="KW-0720">Serine protease</keyword>
<feature type="active site" description="Charge relay system" evidence="7">
    <location>
        <position position="123"/>
    </location>
</feature>
<evidence type="ECO:0000256" key="9">
    <source>
        <dbReference type="SAM" id="SignalP"/>
    </source>
</evidence>
<dbReference type="OrthoDB" id="9758917at2"/>
<dbReference type="CDD" id="cd10839">
    <property type="entry name" value="cpPDZ1_DegP-like"/>
    <property type="match status" value="1"/>
</dbReference>
<keyword evidence="4" id="KW-0677">Repeat</keyword>
<dbReference type="Gene3D" id="2.40.10.120">
    <property type="match status" value="1"/>
</dbReference>
<keyword evidence="2 11" id="KW-0645">Protease</keyword>
<comment type="caution">
    <text evidence="11">The sequence shown here is derived from an EMBL/GenBank/DDBJ whole genome shotgun (WGS) entry which is preliminary data.</text>
</comment>
<feature type="active site" description="Charge relay system" evidence="7">
    <location>
        <position position="158"/>
    </location>
</feature>
<evidence type="ECO:0000313" key="12">
    <source>
        <dbReference type="Proteomes" id="UP000247099"/>
    </source>
</evidence>
<dbReference type="PANTHER" id="PTHR22939:SF129">
    <property type="entry name" value="SERINE PROTEASE HTRA2, MITOCHONDRIAL"/>
    <property type="match status" value="1"/>
</dbReference>
<evidence type="ECO:0000259" key="10">
    <source>
        <dbReference type="PROSITE" id="PS50106"/>
    </source>
</evidence>
<dbReference type="PANTHER" id="PTHR22939">
    <property type="entry name" value="SERINE PROTEASE FAMILY S1C HTRA-RELATED"/>
    <property type="match status" value="1"/>
</dbReference>
<dbReference type="AlphaFoldDB" id="A0A317ZLV6"/>
<dbReference type="InterPro" id="IPR011782">
    <property type="entry name" value="Pept_S1C_Do"/>
</dbReference>
<keyword evidence="3 9" id="KW-0732">Signal</keyword>
<feature type="active site" description="Charge relay system" evidence="7">
    <location>
        <position position="236"/>
    </location>
</feature>
<dbReference type="Pfam" id="PF13365">
    <property type="entry name" value="Trypsin_2"/>
    <property type="match status" value="1"/>
</dbReference>
<dbReference type="PRINTS" id="PR00834">
    <property type="entry name" value="PROTEASES2C"/>
</dbReference>
<proteinExistence type="inferred from homology"/>
<comment type="similarity">
    <text evidence="1">Belongs to the peptidase S1C family.</text>
</comment>
<evidence type="ECO:0000256" key="6">
    <source>
        <dbReference type="ARBA" id="ARBA00022825"/>
    </source>
</evidence>
<dbReference type="NCBIfam" id="TIGR02037">
    <property type="entry name" value="degP_htrA_DO"/>
    <property type="match status" value="1"/>
</dbReference>
<feature type="binding site" evidence="8">
    <location>
        <begin position="234"/>
        <end position="236"/>
    </location>
    <ligand>
        <name>substrate</name>
    </ligand>
</feature>
<dbReference type="GO" id="GO:0006508">
    <property type="term" value="P:proteolysis"/>
    <property type="evidence" value="ECO:0007669"/>
    <property type="project" value="UniProtKB-KW"/>
</dbReference>
<dbReference type="InParanoid" id="A0A317ZLV6"/>
<feature type="binding site" evidence="8">
    <location>
        <position position="158"/>
    </location>
    <ligand>
        <name>substrate</name>
    </ligand>
</feature>
<dbReference type="Pfam" id="PF13180">
    <property type="entry name" value="PDZ_2"/>
    <property type="match status" value="1"/>
</dbReference>
<dbReference type="SUPFAM" id="SSF50156">
    <property type="entry name" value="PDZ domain-like"/>
    <property type="match status" value="2"/>
</dbReference>
<dbReference type="FunCoup" id="A0A317ZLV6">
    <property type="interactions" value="439"/>
</dbReference>
<evidence type="ECO:0000256" key="8">
    <source>
        <dbReference type="PIRSR" id="PIRSR611782-2"/>
    </source>
</evidence>
<keyword evidence="5" id="KW-0378">Hydrolase</keyword>
<dbReference type="Gene3D" id="2.30.42.10">
    <property type="match status" value="2"/>
</dbReference>
<evidence type="ECO:0000256" key="3">
    <source>
        <dbReference type="ARBA" id="ARBA00022729"/>
    </source>
</evidence>
<dbReference type="SUPFAM" id="SSF50494">
    <property type="entry name" value="Trypsin-like serine proteases"/>
    <property type="match status" value="1"/>
</dbReference>
<dbReference type="EMBL" id="QHJQ01000002">
    <property type="protein sequence ID" value="PXA05213.1"/>
    <property type="molecule type" value="Genomic_DNA"/>
</dbReference>
<reference evidence="11 12" key="1">
    <citation type="submission" date="2018-05" db="EMBL/GenBank/DDBJ databases">
        <title>Coraliomargarita sinensis sp. nov., isolated from a marine solar saltern.</title>
        <authorList>
            <person name="Zhou L.Y."/>
        </authorList>
    </citation>
    <scope>NUCLEOTIDE SEQUENCE [LARGE SCALE GENOMIC DNA]</scope>
    <source>
        <strain evidence="11 12">WN38</strain>
    </source>
</reference>
<keyword evidence="12" id="KW-1185">Reference proteome</keyword>
<dbReference type="Proteomes" id="UP000247099">
    <property type="component" value="Unassembled WGS sequence"/>
</dbReference>
<feature type="binding site" evidence="8">
    <location>
        <position position="123"/>
    </location>
    <ligand>
        <name>substrate</name>
    </ligand>
</feature>
<organism evidence="11 12">
    <name type="scientific">Coraliomargarita sinensis</name>
    <dbReference type="NCBI Taxonomy" id="2174842"/>
    <lineage>
        <taxon>Bacteria</taxon>
        <taxon>Pseudomonadati</taxon>
        <taxon>Verrucomicrobiota</taxon>
        <taxon>Opitutia</taxon>
        <taxon>Puniceicoccales</taxon>
        <taxon>Coraliomargaritaceae</taxon>
        <taxon>Coraliomargarita</taxon>
    </lineage>
</organism>
<dbReference type="SMART" id="SM00228">
    <property type="entry name" value="PDZ"/>
    <property type="match status" value="1"/>
</dbReference>
<dbReference type="InterPro" id="IPR009003">
    <property type="entry name" value="Peptidase_S1_PA"/>
</dbReference>
<evidence type="ECO:0000256" key="1">
    <source>
        <dbReference type="ARBA" id="ARBA00010541"/>
    </source>
</evidence>
<evidence type="ECO:0000256" key="4">
    <source>
        <dbReference type="ARBA" id="ARBA00022737"/>
    </source>
</evidence>
<sequence length="483" mass="51896">MKIRVILTLLALSAFQILFGNANPELRVNIDDSQIRPSQDGPVVTYAEVLKRATPSVVAVYTSRIVTERSGGRQPVPEIFRQFGFPVPDNAPGGEAPRERREQIGVGSGVIISTDGYIITNHHVVQGMRGREADEIRVQLSDGSEYEAELIGSDEKTDVAVLKIEAEDELPAITLADSDKLRVGDVVFAIGNPLDVGLTATQGIVSATGRNSYGILGPGAYEDFIQTDAAINLGNSGGALIDAWGRLIGINTAIVSRSGGSIGIGFAIPLNMALNVAQNLINSGEVPRGMLGLFPANLDRDMADAFGLETTQGALVNQVQPDSPAERAGIEHGDIIMKIDDIEIVSAPQLRLEVSQMLPGSKVMVTLIRQGKTMKLPVTLGSLNGMAYNSGEDSNYIRGVLFEAIDDEMRENYAIPDEIEGVFVADVEGDSPFAGKLEQRMVILEINGETVEQPGDIEGLLEEGMNRLYIWGAGQKRFIVLKL</sequence>
<name>A0A317ZLV6_9BACT</name>
<evidence type="ECO:0000256" key="2">
    <source>
        <dbReference type="ARBA" id="ARBA00022670"/>
    </source>
</evidence>
<dbReference type="InterPro" id="IPR001478">
    <property type="entry name" value="PDZ"/>
</dbReference>